<accession>A0A345PI38</accession>
<feature type="transmembrane region" description="Helical" evidence="6">
    <location>
        <begin position="32"/>
        <end position="50"/>
    </location>
</feature>
<evidence type="ECO:0000256" key="1">
    <source>
        <dbReference type="ARBA" id="ARBA00004141"/>
    </source>
</evidence>
<gene>
    <name evidence="7" type="primary">ytvI</name>
    <name evidence="7" type="ORF">CUC15_12370</name>
</gene>
<evidence type="ECO:0000256" key="3">
    <source>
        <dbReference type="ARBA" id="ARBA00022692"/>
    </source>
</evidence>
<protein>
    <submittedName>
        <fullName evidence="7">Sporulation integral membrane protein YtvI</fullName>
    </submittedName>
</protein>
<evidence type="ECO:0000256" key="6">
    <source>
        <dbReference type="SAM" id="Phobius"/>
    </source>
</evidence>
<dbReference type="InterPro" id="IPR002549">
    <property type="entry name" value="AI-2E-like"/>
</dbReference>
<name>A0A345PI38_9BACI</name>
<keyword evidence="5 6" id="KW-0472">Membrane</keyword>
<evidence type="ECO:0000256" key="4">
    <source>
        <dbReference type="ARBA" id="ARBA00022989"/>
    </source>
</evidence>
<dbReference type="GO" id="GO:0055085">
    <property type="term" value="P:transmembrane transport"/>
    <property type="evidence" value="ECO:0007669"/>
    <property type="project" value="TreeGrafter"/>
</dbReference>
<dbReference type="GO" id="GO:0016020">
    <property type="term" value="C:membrane"/>
    <property type="evidence" value="ECO:0007669"/>
    <property type="project" value="UniProtKB-SubCell"/>
</dbReference>
<keyword evidence="4 6" id="KW-1133">Transmembrane helix</keyword>
<feature type="transmembrane region" description="Helical" evidence="6">
    <location>
        <begin position="168"/>
        <end position="189"/>
    </location>
</feature>
<proteinExistence type="inferred from homology"/>
<comment type="subcellular location">
    <subcellularLocation>
        <location evidence="1">Membrane</location>
        <topology evidence="1">Multi-pass membrane protein</topology>
    </subcellularLocation>
</comment>
<dbReference type="PANTHER" id="PTHR21716:SF68">
    <property type="entry name" value="TRANSPORT PROTEIN YTVI-RELATED"/>
    <property type="match status" value="1"/>
</dbReference>
<dbReference type="InterPro" id="IPR014227">
    <property type="entry name" value="YtvI-like"/>
</dbReference>
<dbReference type="RefSeq" id="WP_114916955.1">
    <property type="nucleotide sequence ID" value="NZ_CP024848.1"/>
</dbReference>
<reference evidence="8" key="1">
    <citation type="submission" date="2017-11" db="EMBL/GenBank/DDBJ databases">
        <authorList>
            <person name="Zhu W."/>
        </authorList>
    </citation>
    <scope>NUCLEOTIDE SEQUENCE [LARGE SCALE GENOMIC DNA]</scope>
    <source>
        <strain evidence="8">160</strain>
    </source>
</reference>
<evidence type="ECO:0000313" key="8">
    <source>
        <dbReference type="Proteomes" id="UP000253908"/>
    </source>
</evidence>
<feature type="transmembrane region" description="Helical" evidence="6">
    <location>
        <begin position="62"/>
        <end position="84"/>
    </location>
</feature>
<comment type="similarity">
    <text evidence="2">Belongs to the autoinducer-2 exporter (AI-2E) (TC 2.A.86) family.</text>
</comment>
<dbReference type="PANTHER" id="PTHR21716">
    <property type="entry name" value="TRANSMEMBRANE PROTEIN"/>
    <property type="match status" value="1"/>
</dbReference>
<dbReference type="AlphaFoldDB" id="A0A345PI38"/>
<feature type="transmembrane region" description="Helical" evidence="6">
    <location>
        <begin position="223"/>
        <end position="248"/>
    </location>
</feature>
<keyword evidence="3 6" id="KW-0812">Transmembrane</keyword>
<evidence type="ECO:0000256" key="5">
    <source>
        <dbReference type="ARBA" id="ARBA00023136"/>
    </source>
</evidence>
<feature type="transmembrane region" description="Helical" evidence="6">
    <location>
        <begin position="328"/>
        <end position="354"/>
    </location>
</feature>
<organism evidence="7 8">
    <name type="scientific">Oceanobacillus zhaokaii</name>
    <dbReference type="NCBI Taxonomy" id="2052660"/>
    <lineage>
        <taxon>Bacteria</taxon>
        <taxon>Bacillati</taxon>
        <taxon>Bacillota</taxon>
        <taxon>Bacilli</taxon>
        <taxon>Bacillales</taxon>
        <taxon>Bacillaceae</taxon>
        <taxon>Oceanobacillus</taxon>
    </lineage>
</organism>
<feature type="transmembrane region" description="Helical" evidence="6">
    <location>
        <begin position="288"/>
        <end position="308"/>
    </location>
</feature>
<dbReference type="NCBIfam" id="TIGR02872">
    <property type="entry name" value="spore_ytvI"/>
    <property type="match status" value="1"/>
</dbReference>
<dbReference type="Pfam" id="PF01594">
    <property type="entry name" value="AI-2E_transport"/>
    <property type="match status" value="1"/>
</dbReference>
<dbReference type="KEGG" id="ocn:CUC15_12370"/>
<keyword evidence="8" id="KW-1185">Reference proteome</keyword>
<evidence type="ECO:0000256" key="2">
    <source>
        <dbReference type="ARBA" id="ARBA00009773"/>
    </source>
</evidence>
<dbReference type="OrthoDB" id="9774361at2"/>
<evidence type="ECO:0000313" key="7">
    <source>
        <dbReference type="EMBL" id="AXI09668.1"/>
    </source>
</evidence>
<dbReference type="Proteomes" id="UP000253908">
    <property type="component" value="Chromosome"/>
</dbReference>
<feature type="transmembrane region" description="Helical" evidence="6">
    <location>
        <begin position="254"/>
        <end position="276"/>
    </location>
</feature>
<feature type="transmembrane region" description="Helical" evidence="6">
    <location>
        <begin position="9"/>
        <end position="26"/>
    </location>
</feature>
<sequence length="370" mass="41411">MYKPLLMQILRLIIVIAIVICSYLIIKYAFLYLYPLFIAVLLAFLLHPIVHFLESIIRIPRAFATFFTIIFIFLFLFGALYFIIVEIYQGTTYLAEKLPAYFEAILLYMEALFNQTIIPIYEKVLSLFQTLGDSQQLTIEQNVNKLTSELAASGAALLQDLFSSIPGLLSFVPNSVTVFIFTILATFLITNDWERLKRGLHSVLPPLANTSTKKIISHLRESLLGFIKAQLILVITTSALILIGLLILGVEHAITIAILAAFVDIIPFIGTGMIFIPWMIYLFLNANYSLTIGITIVYMVTIVFRQLIEPKVLSSNMGIHPLVALLGYFLALQLWGVAGFLVAPLILIVLHAFFHAGVFHSIGSFIKGST</sequence>
<dbReference type="EMBL" id="CP024848">
    <property type="protein sequence ID" value="AXI09668.1"/>
    <property type="molecule type" value="Genomic_DNA"/>
</dbReference>